<name>A0A6M8HW41_9PROT</name>
<accession>A0A6M8HW41</accession>
<gene>
    <name evidence="2" type="ORF">HN018_20120</name>
</gene>
<dbReference type="PANTHER" id="PTHR36930:SF1">
    <property type="entry name" value="MOSC DOMAIN-CONTAINING PROTEIN"/>
    <property type="match status" value="1"/>
</dbReference>
<protein>
    <submittedName>
        <fullName evidence="2">MOSC domain-containing protein</fullName>
    </submittedName>
</protein>
<evidence type="ECO:0000259" key="1">
    <source>
        <dbReference type="PROSITE" id="PS51340"/>
    </source>
</evidence>
<dbReference type="KEGG" id="lck:HN018_20120"/>
<dbReference type="GO" id="GO:0030151">
    <property type="term" value="F:molybdenum ion binding"/>
    <property type="evidence" value="ECO:0007669"/>
    <property type="project" value="InterPro"/>
</dbReference>
<evidence type="ECO:0000313" key="2">
    <source>
        <dbReference type="EMBL" id="QKE92824.1"/>
    </source>
</evidence>
<dbReference type="Gene3D" id="2.40.33.20">
    <property type="entry name" value="PK beta-barrel domain-like"/>
    <property type="match status" value="1"/>
</dbReference>
<dbReference type="InterPro" id="IPR011037">
    <property type="entry name" value="Pyrv_Knase-like_insert_dom_sf"/>
</dbReference>
<dbReference type="InterPro" id="IPR052716">
    <property type="entry name" value="MOSC_domain"/>
</dbReference>
<keyword evidence="3" id="KW-1185">Reference proteome</keyword>
<dbReference type="PANTHER" id="PTHR36930">
    <property type="entry name" value="METAL-SULFUR CLUSTER BIOSYNTHESIS PROTEINS YUAD-RELATED"/>
    <property type="match status" value="1"/>
</dbReference>
<organism evidence="2 3">
    <name type="scientific">Lichenicola cladoniae</name>
    <dbReference type="NCBI Taxonomy" id="1484109"/>
    <lineage>
        <taxon>Bacteria</taxon>
        <taxon>Pseudomonadati</taxon>
        <taxon>Pseudomonadota</taxon>
        <taxon>Alphaproteobacteria</taxon>
        <taxon>Acetobacterales</taxon>
        <taxon>Acetobacteraceae</taxon>
        <taxon>Lichenicola</taxon>
    </lineage>
</organism>
<dbReference type="PROSITE" id="PS51340">
    <property type="entry name" value="MOSC"/>
    <property type="match status" value="1"/>
</dbReference>
<sequence>MTGILPQSPSVADLLIADTGDFVGRRVASLMLTLGGLQGDRHEGETRKSCARTPWHSRGTRIANTRQLSLVSVEDCQDIAEALGVETVDPALLGPNLVLTGIAALSLMPPATRLQFPSGATIFITEQNVPCRHPGARIAAAYGNPRLATAFARAATGRRGLLALVEREGAVHSGDFVRTIDMRMARPHLPRVTA</sequence>
<dbReference type="GO" id="GO:0003824">
    <property type="term" value="F:catalytic activity"/>
    <property type="evidence" value="ECO:0007669"/>
    <property type="project" value="InterPro"/>
</dbReference>
<dbReference type="Proteomes" id="UP000500767">
    <property type="component" value="Chromosome"/>
</dbReference>
<proteinExistence type="predicted"/>
<feature type="domain" description="MOSC" evidence="1">
    <location>
        <begin position="24"/>
        <end position="180"/>
    </location>
</feature>
<dbReference type="AlphaFoldDB" id="A0A6M8HW41"/>
<dbReference type="Pfam" id="PF03473">
    <property type="entry name" value="MOSC"/>
    <property type="match status" value="1"/>
</dbReference>
<dbReference type="InterPro" id="IPR005302">
    <property type="entry name" value="MoCF_Sase_C"/>
</dbReference>
<reference evidence="2 3" key="1">
    <citation type="journal article" date="2014" name="World J. Microbiol. Biotechnol.">
        <title>Biodiversity and physiological characteristics of Antarctic and Arctic lichens-associated bacteria.</title>
        <authorList>
            <person name="Lee Y.M."/>
            <person name="Kim E.H."/>
            <person name="Lee H.K."/>
            <person name="Hong S.G."/>
        </authorList>
    </citation>
    <scope>NUCLEOTIDE SEQUENCE [LARGE SCALE GENOMIC DNA]</scope>
    <source>
        <strain evidence="2 3">PAMC 26569</strain>
    </source>
</reference>
<dbReference type="EMBL" id="CP053708">
    <property type="protein sequence ID" value="QKE92824.1"/>
    <property type="molecule type" value="Genomic_DNA"/>
</dbReference>
<evidence type="ECO:0000313" key="3">
    <source>
        <dbReference type="Proteomes" id="UP000500767"/>
    </source>
</evidence>
<dbReference type="SUPFAM" id="SSF50800">
    <property type="entry name" value="PK beta-barrel domain-like"/>
    <property type="match status" value="1"/>
</dbReference>
<dbReference type="GO" id="GO:0030170">
    <property type="term" value="F:pyridoxal phosphate binding"/>
    <property type="evidence" value="ECO:0007669"/>
    <property type="project" value="InterPro"/>
</dbReference>